<evidence type="ECO:0000313" key="2">
    <source>
        <dbReference type="Proteomes" id="UP000282832"/>
    </source>
</evidence>
<name>A0A437PWG1_9BACT</name>
<dbReference type="EMBL" id="SACY01000001">
    <property type="protein sequence ID" value="RVU26591.1"/>
    <property type="molecule type" value="Genomic_DNA"/>
</dbReference>
<keyword evidence="2" id="KW-1185">Reference proteome</keyword>
<reference evidence="1 2" key="1">
    <citation type="submission" date="2019-01" db="EMBL/GenBank/DDBJ databases">
        <authorList>
            <person name="Chen W.-M."/>
        </authorList>
    </citation>
    <scope>NUCLEOTIDE SEQUENCE [LARGE SCALE GENOMIC DNA]</scope>
    <source>
        <strain evidence="1 2">FSY-15</strain>
    </source>
</reference>
<sequence length="140" mass="15931">MLELKIKLIERITKEIGDKILETEKSYQLAKESRDSDTKSSAGDKYETGREMMQKEMDKNLALIHQYKQQLIELNKGSSKFIRTSQGDFIVCIGLGKLVIEGKNYFAISWDSPVGQQLKGKNSGDSYVINGKEFKIESIF</sequence>
<gene>
    <name evidence="1" type="ORF">EOJ36_00950</name>
</gene>
<comment type="caution">
    <text evidence="1">The sequence shown here is derived from an EMBL/GenBank/DDBJ whole genome shotgun (WGS) entry which is preliminary data.</text>
</comment>
<accession>A0A437PWG1</accession>
<dbReference type="RefSeq" id="WP_127802143.1">
    <property type="nucleotide sequence ID" value="NZ_SACY01000001.1"/>
</dbReference>
<proteinExistence type="predicted"/>
<dbReference type="AlphaFoldDB" id="A0A437PWG1"/>
<dbReference type="OrthoDB" id="667380at2"/>
<evidence type="ECO:0000313" key="1">
    <source>
        <dbReference type="EMBL" id="RVU26591.1"/>
    </source>
</evidence>
<dbReference type="Proteomes" id="UP000282832">
    <property type="component" value="Unassembled WGS sequence"/>
</dbReference>
<evidence type="ECO:0008006" key="3">
    <source>
        <dbReference type="Google" id="ProtNLM"/>
    </source>
</evidence>
<protein>
    <recommendedName>
        <fullName evidence="3">3-oxoacyl-ACP synthase</fullName>
    </recommendedName>
</protein>
<organism evidence="1 2">
    <name type="scientific">Sandaracinomonas limnophila</name>
    <dbReference type="NCBI Taxonomy" id="1862386"/>
    <lineage>
        <taxon>Bacteria</taxon>
        <taxon>Pseudomonadati</taxon>
        <taxon>Bacteroidota</taxon>
        <taxon>Cytophagia</taxon>
        <taxon>Cytophagales</taxon>
        <taxon>Flectobacillaceae</taxon>
        <taxon>Sandaracinomonas</taxon>
    </lineage>
</organism>